<evidence type="ECO:0000256" key="3">
    <source>
        <dbReference type="ARBA" id="ARBA00022527"/>
    </source>
</evidence>
<dbReference type="PANTHER" id="PTHR24348">
    <property type="entry name" value="SERINE/THREONINE-PROTEIN KINASE UNC-51-RELATED"/>
    <property type="match status" value="1"/>
</dbReference>
<feature type="compositionally biased region" description="Basic residues" evidence="12">
    <location>
        <begin position="309"/>
        <end position="322"/>
    </location>
</feature>
<feature type="region of interest" description="Disordered" evidence="12">
    <location>
        <begin position="758"/>
        <end position="809"/>
    </location>
</feature>
<dbReference type="PROSITE" id="PS00108">
    <property type="entry name" value="PROTEIN_KINASE_ST"/>
    <property type="match status" value="1"/>
</dbReference>
<keyword evidence="15" id="KW-1185">Reference proteome</keyword>
<dbReference type="SUPFAM" id="SSF56112">
    <property type="entry name" value="Protein kinase-like (PK-like)"/>
    <property type="match status" value="1"/>
</dbReference>
<name>A0AAE0DN62_9LECA</name>
<sequence length="809" mass="92811">MGLEAEFLPGCTEHTTYRSDRARGLRKVKIVKRWTKRQGIGAGNFGEVWLEVEDDGSERAVKKISKSKCTLNRIDYVKELAAMAVLSKHDGIFVQLDGWFEADDCVYVAMEYFPLGDLQRYMDAPIPETQVKIIMFQLLEGLKIMHQNSFTHRDLKPQNIFVVRDSPSFWVKIGDFGITKRITRDGTYLITEIGTREYLAPEVLGYIDEETSKYTNAVDIWSLGCVCHRLLTMRPPFSRQTALALYCTGSASLALGTAQNEAVSQEAVQFVKQLMAVQPSERLTAEIALQSVWLSKIENMDFERPSNKLVHRPKQRKGKPQKTKLTTEDIFNLFLGMNAEESQEPGQRHLATAKVNAEDTEEIFKGQKQTPLEQTAPEQSRKGKEYQHSDATREEDLNPGVEPLEVSPVARRHRRRSGWEMETKSRSNSASSRASKILGDGEGRKERGRKSRSNSIASSVGNSRKIPTFTIKGVKQHPLTFIGHSKRRSSRRYEDPEEHSRTLHSKSLSKKSIESFRSRRNYESEVDGVLREAKSRKGERRSSKGDKEPDQNPPARRPWILEVIPSAESHASMSIRVNNEKARSRPKDQRRARTIEKSSRDEAQTKDRSADRLSSKDLEDDEAKRERRRKGWGLQEMAAAGIIWKSPRTVEKSSRDEAQTKDRSADRLSSKDLEDDEAKRERRRKGWELQEMAAAGIIWKSPRTVEKSSRDEAQTRDRSADRLSSKDLEDDEAKRERRRKGWELQEMAAAGIIWKSPRKRKELEEAREAARAKDMKRERERANKVEEAKENGSTKMRGKPRRFFSRIFS</sequence>
<keyword evidence="3" id="KW-0723">Serine/threonine-protein kinase</keyword>
<dbReference type="EMBL" id="JASNWA010000004">
    <property type="protein sequence ID" value="KAK3176204.1"/>
    <property type="molecule type" value="Genomic_DNA"/>
</dbReference>
<evidence type="ECO:0000256" key="10">
    <source>
        <dbReference type="ARBA" id="ARBA00047899"/>
    </source>
</evidence>
<comment type="subcellular location">
    <subcellularLocation>
        <location evidence="1">Preautophagosomal structure membrane</location>
        <topology evidence="1">Peripheral membrane protein</topology>
    </subcellularLocation>
</comment>
<dbReference type="AlphaFoldDB" id="A0AAE0DN62"/>
<dbReference type="GO" id="GO:0005776">
    <property type="term" value="C:autophagosome"/>
    <property type="evidence" value="ECO:0007669"/>
    <property type="project" value="TreeGrafter"/>
</dbReference>
<comment type="catalytic activity">
    <reaction evidence="10">
        <text>L-threonyl-[protein] + ATP = O-phospho-L-threonyl-[protein] + ADP + H(+)</text>
        <dbReference type="Rhea" id="RHEA:46608"/>
        <dbReference type="Rhea" id="RHEA-COMP:11060"/>
        <dbReference type="Rhea" id="RHEA-COMP:11605"/>
        <dbReference type="ChEBI" id="CHEBI:15378"/>
        <dbReference type="ChEBI" id="CHEBI:30013"/>
        <dbReference type="ChEBI" id="CHEBI:30616"/>
        <dbReference type="ChEBI" id="CHEBI:61977"/>
        <dbReference type="ChEBI" id="CHEBI:456216"/>
        <dbReference type="EC" id="2.7.11.1"/>
    </reaction>
</comment>
<evidence type="ECO:0000256" key="7">
    <source>
        <dbReference type="ARBA" id="ARBA00022840"/>
    </source>
</evidence>
<dbReference type="PANTHER" id="PTHR24348:SF22">
    <property type="entry name" value="NON-SPECIFIC SERINE_THREONINE PROTEIN KINASE"/>
    <property type="match status" value="1"/>
</dbReference>
<evidence type="ECO:0000256" key="5">
    <source>
        <dbReference type="ARBA" id="ARBA00022741"/>
    </source>
</evidence>
<evidence type="ECO:0000256" key="11">
    <source>
        <dbReference type="ARBA" id="ARBA00048679"/>
    </source>
</evidence>
<feature type="compositionally biased region" description="Low complexity" evidence="12">
    <location>
        <begin position="426"/>
        <end position="435"/>
    </location>
</feature>
<dbReference type="GO" id="GO:0004674">
    <property type="term" value="F:protein serine/threonine kinase activity"/>
    <property type="evidence" value="ECO:0007669"/>
    <property type="project" value="UniProtKB-KW"/>
</dbReference>
<feature type="compositionally biased region" description="Basic and acidic residues" evidence="12">
    <location>
        <begin position="761"/>
        <end position="792"/>
    </location>
</feature>
<protein>
    <recommendedName>
        <fullName evidence="2">non-specific serine/threonine protein kinase</fullName>
        <ecNumber evidence="2">2.7.11.1</ecNumber>
    </recommendedName>
    <alternativeName>
        <fullName evidence="9">Autophagy-related protein 1</fullName>
    </alternativeName>
</protein>
<feature type="compositionally biased region" description="Basic and acidic residues" evidence="12">
    <location>
        <begin position="578"/>
        <end position="625"/>
    </location>
</feature>
<comment type="caution">
    <text evidence="14">The sequence shown here is derived from an EMBL/GenBank/DDBJ whole genome shotgun (WGS) entry which is preliminary data.</text>
</comment>
<dbReference type="GO" id="GO:0005829">
    <property type="term" value="C:cytosol"/>
    <property type="evidence" value="ECO:0007669"/>
    <property type="project" value="TreeGrafter"/>
</dbReference>
<evidence type="ECO:0000256" key="6">
    <source>
        <dbReference type="ARBA" id="ARBA00022777"/>
    </source>
</evidence>
<dbReference type="GO" id="GO:0000045">
    <property type="term" value="P:autophagosome assembly"/>
    <property type="evidence" value="ECO:0007669"/>
    <property type="project" value="TreeGrafter"/>
</dbReference>
<comment type="catalytic activity">
    <reaction evidence="11">
        <text>L-seryl-[protein] + ATP = O-phospho-L-seryl-[protein] + ADP + H(+)</text>
        <dbReference type="Rhea" id="RHEA:17989"/>
        <dbReference type="Rhea" id="RHEA-COMP:9863"/>
        <dbReference type="Rhea" id="RHEA-COMP:11604"/>
        <dbReference type="ChEBI" id="CHEBI:15378"/>
        <dbReference type="ChEBI" id="CHEBI:29999"/>
        <dbReference type="ChEBI" id="CHEBI:30616"/>
        <dbReference type="ChEBI" id="CHEBI:83421"/>
        <dbReference type="ChEBI" id="CHEBI:456216"/>
        <dbReference type="EC" id="2.7.11.1"/>
    </reaction>
</comment>
<feature type="compositionally biased region" description="Basic and acidic residues" evidence="12">
    <location>
        <begin position="648"/>
        <end position="680"/>
    </location>
</feature>
<dbReference type="PROSITE" id="PS50011">
    <property type="entry name" value="PROTEIN_KINASE_DOM"/>
    <property type="match status" value="1"/>
</dbReference>
<dbReference type="InterPro" id="IPR011009">
    <property type="entry name" value="Kinase-like_dom_sf"/>
</dbReference>
<evidence type="ECO:0000313" key="15">
    <source>
        <dbReference type="Proteomes" id="UP001276659"/>
    </source>
</evidence>
<evidence type="ECO:0000256" key="1">
    <source>
        <dbReference type="ARBA" id="ARBA00004623"/>
    </source>
</evidence>
<feature type="region of interest" description="Disordered" evidence="12">
    <location>
        <begin position="364"/>
        <end position="742"/>
    </location>
</feature>
<dbReference type="Gene3D" id="1.10.510.10">
    <property type="entry name" value="Transferase(Phosphotransferase) domain 1"/>
    <property type="match status" value="1"/>
</dbReference>
<dbReference type="Pfam" id="PF00069">
    <property type="entry name" value="Pkinase"/>
    <property type="match status" value="1"/>
</dbReference>
<feature type="compositionally biased region" description="Basic and acidic residues" evidence="12">
    <location>
        <begin position="703"/>
        <end position="735"/>
    </location>
</feature>
<keyword evidence="5" id="KW-0547">Nucleotide-binding</keyword>
<evidence type="ECO:0000256" key="4">
    <source>
        <dbReference type="ARBA" id="ARBA00022679"/>
    </source>
</evidence>
<feature type="compositionally biased region" description="Basic and acidic residues" evidence="12">
    <location>
        <begin position="491"/>
        <end position="501"/>
    </location>
</feature>
<feature type="compositionally biased region" description="Basic and acidic residues" evidence="12">
    <location>
        <begin position="379"/>
        <end position="396"/>
    </location>
</feature>
<keyword evidence="8" id="KW-0072">Autophagy</keyword>
<keyword evidence="6" id="KW-0418">Kinase</keyword>
<feature type="domain" description="Protein kinase" evidence="13">
    <location>
        <begin position="34"/>
        <end position="294"/>
    </location>
</feature>
<evidence type="ECO:0000256" key="9">
    <source>
        <dbReference type="ARBA" id="ARBA00030237"/>
    </source>
</evidence>
<keyword evidence="4" id="KW-0808">Transferase</keyword>
<gene>
    <name evidence="14" type="ORF">OEA41_007527</name>
</gene>
<feature type="compositionally biased region" description="Polar residues" evidence="12">
    <location>
        <begin position="367"/>
        <end position="378"/>
    </location>
</feature>
<accession>A0AAE0DN62</accession>
<dbReference type="InterPro" id="IPR000719">
    <property type="entry name" value="Prot_kinase_dom"/>
</dbReference>
<feature type="compositionally biased region" description="Basic residues" evidence="12">
    <location>
        <begin position="796"/>
        <end position="809"/>
    </location>
</feature>
<dbReference type="EC" id="2.7.11.1" evidence="2"/>
<dbReference type="InterPro" id="IPR045269">
    <property type="entry name" value="Atg1-like"/>
</dbReference>
<evidence type="ECO:0000259" key="13">
    <source>
        <dbReference type="PROSITE" id="PS50011"/>
    </source>
</evidence>
<feature type="compositionally biased region" description="Basic and acidic residues" evidence="12">
    <location>
        <begin position="511"/>
        <end position="550"/>
    </location>
</feature>
<evidence type="ECO:0000256" key="2">
    <source>
        <dbReference type="ARBA" id="ARBA00012513"/>
    </source>
</evidence>
<organism evidence="14 15">
    <name type="scientific">Lepraria neglecta</name>
    <dbReference type="NCBI Taxonomy" id="209136"/>
    <lineage>
        <taxon>Eukaryota</taxon>
        <taxon>Fungi</taxon>
        <taxon>Dikarya</taxon>
        <taxon>Ascomycota</taxon>
        <taxon>Pezizomycotina</taxon>
        <taxon>Lecanoromycetes</taxon>
        <taxon>OSLEUM clade</taxon>
        <taxon>Lecanoromycetidae</taxon>
        <taxon>Lecanorales</taxon>
        <taxon>Lecanorineae</taxon>
        <taxon>Stereocaulaceae</taxon>
        <taxon>Lepraria</taxon>
    </lineage>
</organism>
<evidence type="ECO:0000313" key="14">
    <source>
        <dbReference type="EMBL" id="KAK3176204.1"/>
    </source>
</evidence>
<keyword evidence="7" id="KW-0067">ATP-binding</keyword>
<dbReference type="Proteomes" id="UP001276659">
    <property type="component" value="Unassembled WGS sequence"/>
</dbReference>
<proteinExistence type="predicted"/>
<dbReference type="GO" id="GO:0034045">
    <property type="term" value="C:phagophore assembly site membrane"/>
    <property type="evidence" value="ECO:0007669"/>
    <property type="project" value="UniProtKB-SubCell"/>
</dbReference>
<dbReference type="GO" id="GO:0005524">
    <property type="term" value="F:ATP binding"/>
    <property type="evidence" value="ECO:0007669"/>
    <property type="project" value="UniProtKB-KW"/>
</dbReference>
<dbReference type="GO" id="GO:0010506">
    <property type="term" value="P:regulation of autophagy"/>
    <property type="evidence" value="ECO:0007669"/>
    <property type="project" value="InterPro"/>
</dbReference>
<reference evidence="14" key="1">
    <citation type="submission" date="2022-11" db="EMBL/GenBank/DDBJ databases">
        <title>Chromosomal genome sequence assembly and mating type (MAT) locus characterization of the leprose asexual lichenized fungus Lepraria neglecta (Nyl.) Erichsen.</title>
        <authorList>
            <person name="Allen J.L."/>
            <person name="Pfeffer B."/>
        </authorList>
    </citation>
    <scope>NUCLEOTIDE SEQUENCE</scope>
    <source>
        <strain evidence="14">Allen 5258</strain>
    </source>
</reference>
<evidence type="ECO:0000256" key="8">
    <source>
        <dbReference type="ARBA" id="ARBA00023006"/>
    </source>
</evidence>
<dbReference type="SMART" id="SM00220">
    <property type="entry name" value="S_TKc"/>
    <property type="match status" value="1"/>
</dbReference>
<dbReference type="InterPro" id="IPR008271">
    <property type="entry name" value="Ser/Thr_kinase_AS"/>
</dbReference>
<evidence type="ECO:0000256" key="12">
    <source>
        <dbReference type="SAM" id="MobiDB-lite"/>
    </source>
</evidence>
<feature type="region of interest" description="Disordered" evidence="12">
    <location>
        <begin position="306"/>
        <end position="325"/>
    </location>
</feature>